<organism evidence="1 2">
    <name type="scientific">Polarella glacialis</name>
    <name type="common">Dinoflagellate</name>
    <dbReference type="NCBI Taxonomy" id="89957"/>
    <lineage>
        <taxon>Eukaryota</taxon>
        <taxon>Sar</taxon>
        <taxon>Alveolata</taxon>
        <taxon>Dinophyceae</taxon>
        <taxon>Suessiales</taxon>
        <taxon>Suessiaceae</taxon>
        <taxon>Polarella</taxon>
    </lineage>
</organism>
<dbReference type="EMBL" id="CAJNNV010008881">
    <property type="protein sequence ID" value="CAE8596753.1"/>
    <property type="molecule type" value="Genomic_DNA"/>
</dbReference>
<keyword evidence="2" id="KW-1185">Reference proteome</keyword>
<evidence type="ECO:0000313" key="2">
    <source>
        <dbReference type="Proteomes" id="UP000654075"/>
    </source>
</evidence>
<evidence type="ECO:0000313" key="1">
    <source>
        <dbReference type="EMBL" id="CAE8596753.1"/>
    </source>
</evidence>
<gene>
    <name evidence="1" type="ORF">PGLA1383_LOCUS15214</name>
</gene>
<proteinExistence type="predicted"/>
<feature type="non-terminal residue" evidence="1">
    <location>
        <position position="1"/>
    </location>
</feature>
<reference evidence="1" key="1">
    <citation type="submission" date="2021-02" db="EMBL/GenBank/DDBJ databases">
        <authorList>
            <person name="Dougan E. K."/>
            <person name="Rhodes N."/>
            <person name="Thang M."/>
            <person name="Chan C."/>
        </authorList>
    </citation>
    <scope>NUCLEOTIDE SEQUENCE</scope>
</reference>
<feature type="non-terminal residue" evidence="1">
    <location>
        <position position="298"/>
    </location>
</feature>
<name>A0A813EGJ0_POLGL</name>
<sequence length="298" mass="32571">CGASVTCNPTVDCWNNNTCEWEDRAQHGMNCSGSCERAIGSCREAAMGKCWQWNEATQSSLEGDCHAEFSLKYEEAFQRCLELGHAAAFAAALALAPDTDHLTEEQRSNLKLHCVGEVLPADWHCLQCNGEWNSWAVWSRIQGPACVAGNITWKNGALKVPAACSSTCQPQQCPDYPVNCWQEIDEAAECQWDDNGVKLCNRSNVAAVVVVAATYPQCASCKVNHCGWECRETSCENMHGFWSPADQCSGCTPTRQQKWESNDPSASCVPGSSCFVSRVFDASAGTIFSTQQAERNAQ</sequence>
<comment type="caution">
    <text evidence="1">The sequence shown here is derived from an EMBL/GenBank/DDBJ whole genome shotgun (WGS) entry which is preliminary data.</text>
</comment>
<dbReference type="AlphaFoldDB" id="A0A813EGJ0"/>
<dbReference type="Proteomes" id="UP000654075">
    <property type="component" value="Unassembled WGS sequence"/>
</dbReference>
<protein>
    <submittedName>
        <fullName evidence="1">Uncharacterized protein</fullName>
    </submittedName>
</protein>
<accession>A0A813EGJ0</accession>